<evidence type="ECO:0000256" key="1">
    <source>
        <dbReference type="SAM" id="MobiDB-lite"/>
    </source>
</evidence>
<gene>
    <name evidence="2" type="ORF">NW755_000521</name>
</gene>
<dbReference type="AlphaFoldDB" id="A0A9W8V8A1"/>
<dbReference type="Proteomes" id="UP001152087">
    <property type="component" value="Unassembled WGS sequence"/>
</dbReference>
<comment type="caution">
    <text evidence="2">The sequence shown here is derived from an EMBL/GenBank/DDBJ whole genome shotgun (WGS) entry which is preliminary data.</text>
</comment>
<name>A0A9W8V8A1_9HYPO</name>
<evidence type="ECO:0000313" key="3">
    <source>
        <dbReference type="Proteomes" id="UP001152087"/>
    </source>
</evidence>
<evidence type="ECO:0000313" key="2">
    <source>
        <dbReference type="EMBL" id="KAJ4197823.1"/>
    </source>
</evidence>
<reference evidence="2" key="1">
    <citation type="submission" date="2022-09" db="EMBL/GenBank/DDBJ databases">
        <title>Fusarium specimens isolated from Avocado Roots.</title>
        <authorList>
            <person name="Stajich J."/>
            <person name="Roper C."/>
            <person name="Heimlech-Rivalta G."/>
        </authorList>
    </citation>
    <scope>NUCLEOTIDE SEQUENCE</scope>
    <source>
        <strain evidence="2">A02</strain>
    </source>
</reference>
<dbReference type="EMBL" id="JAOQAV010000001">
    <property type="protein sequence ID" value="KAJ4197823.1"/>
    <property type="molecule type" value="Genomic_DNA"/>
</dbReference>
<proteinExistence type="predicted"/>
<feature type="compositionally biased region" description="Polar residues" evidence="1">
    <location>
        <begin position="1"/>
        <end position="21"/>
    </location>
</feature>
<sequence length="239" mass="26778">MSISVAGKNTTTADTPQQTFSDPLMSDEAPSDKILVRLYGQLSNKVLHAIYPQGWSENGLWKRGYRHLWSERPKHDKTIQEKEGPKWCVWFEKVFQCSVVSVMPGWTRVVLSIVRSSRNPPNYGLDGMRQRATAAARAWMRLDSQPSLLVVNARSNVSSRLSVVDASFTEGLCLLEAANQVPGTVVQLLVVGIDGFTTDIHNPLFLKKRFPDIDIQLIFVVPDSFPEVESAFFKLDNGI</sequence>
<accession>A0A9W8V8A1</accession>
<keyword evidence="3" id="KW-1185">Reference proteome</keyword>
<feature type="region of interest" description="Disordered" evidence="1">
    <location>
        <begin position="1"/>
        <end position="26"/>
    </location>
</feature>
<organism evidence="2 3">
    <name type="scientific">Fusarium falciforme</name>
    <dbReference type="NCBI Taxonomy" id="195108"/>
    <lineage>
        <taxon>Eukaryota</taxon>
        <taxon>Fungi</taxon>
        <taxon>Dikarya</taxon>
        <taxon>Ascomycota</taxon>
        <taxon>Pezizomycotina</taxon>
        <taxon>Sordariomycetes</taxon>
        <taxon>Hypocreomycetidae</taxon>
        <taxon>Hypocreales</taxon>
        <taxon>Nectriaceae</taxon>
        <taxon>Fusarium</taxon>
        <taxon>Fusarium solani species complex</taxon>
    </lineage>
</organism>
<protein>
    <submittedName>
        <fullName evidence="2">Uncharacterized protein</fullName>
    </submittedName>
</protein>